<dbReference type="PROSITE" id="PS00435">
    <property type="entry name" value="PEROXIDASE_1"/>
    <property type="match status" value="1"/>
</dbReference>
<comment type="function">
    <text evidence="19">Removal of H(2)O(2), oxidation of toxic reductants, biosynthesis and degradation of lignin, suberization, auxin catabolism, response to environmental stresses such as wounding, pathogen attack and oxidative stress.</text>
</comment>
<feature type="domain" description="Plant heme peroxidase family profile" evidence="20">
    <location>
        <begin position="33"/>
        <end position="333"/>
    </location>
</feature>
<protein>
    <recommendedName>
        <fullName evidence="19">Peroxidase</fullName>
        <ecNumber evidence="19">1.11.1.7</ecNumber>
    </recommendedName>
</protein>
<dbReference type="GO" id="GO:0046872">
    <property type="term" value="F:metal ion binding"/>
    <property type="evidence" value="ECO:0007669"/>
    <property type="project" value="UniProtKB-UniRule"/>
</dbReference>
<dbReference type="PRINTS" id="PR00458">
    <property type="entry name" value="PEROXIDASE"/>
</dbReference>
<dbReference type="OMA" id="MLCPAAE"/>
<dbReference type="OrthoDB" id="2113341at2759"/>
<dbReference type="InterPro" id="IPR002016">
    <property type="entry name" value="Haem_peroxidase"/>
</dbReference>
<comment type="subcellular location">
    <subcellularLocation>
        <location evidence="2 19">Secreted</location>
    </subcellularLocation>
</comment>
<evidence type="ECO:0000256" key="5">
    <source>
        <dbReference type="ARBA" id="ARBA00022559"/>
    </source>
</evidence>
<feature type="binding site" evidence="16">
    <location>
        <position position="75"/>
    </location>
    <ligand>
        <name>Ca(2+)</name>
        <dbReference type="ChEBI" id="CHEBI:29108"/>
        <label>1</label>
    </ligand>
</feature>
<keyword evidence="7 16" id="KW-0479">Metal-binding</keyword>
<feature type="active site" description="Proton acceptor" evidence="14">
    <location>
        <position position="74"/>
    </location>
</feature>
<dbReference type="FunCoup" id="C5X0X1">
    <property type="interactions" value="152"/>
</dbReference>
<dbReference type="Gramene" id="EER92966">
    <property type="protein sequence ID" value="EER92966"/>
    <property type="gene ID" value="SORBI_3001G528100"/>
</dbReference>
<dbReference type="InterPro" id="IPR033905">
    <property type="entry name" value="Secretory_peroxidase"/>
</dbReference>
<feature type="disulfide bond" evidence="18">
    <location>
        <begin position="207"/>
        <end position="240"/>
    </location>
</feature>
<sequence length="333" mass="33975">MGGRRSRGGGASGLLVWAVAIAAAAAAAVSRAQLQVGFYDTLCPAAEIIVQEEVSKAASGNPGVAAGLLRLHFHDCFVRGCDGSVLLDSTAGNQAEKDAAPNASLRGFEVIDSAKTRLEQACFGVVSCADILAFAARDALALVGGNAYQVPAGRRDGNVSSAQEAGANLPPPTASVSRLNQVFGAKGLTQADMVALSGAHTVGAARCSSFNGRLYSYGPSGAGQDPSMDPAYLAALTQQCPQVQGSDPAVPMDPVTPTTFDTNYYANLVAKRGLLASDQALLADPTTAAQVVGYTNSPATFQTDFVAAMLKMGNIEVLTGTAGTIRTNCRVAS</sequence>
<evidence type="ECO:0000256" key="14">
    <source>
        <dbReference type="PIRSR" id="PIRSR600823-1"/>
    </source>
</evidence>
<evidence type="ECO:0000256" key="6">
    <source>
        <dbReference type="ARBA" id="ARBA00022617"/>
    </source>
</evidence>
<evidence type="ECO:0000256" key="3">
    <source>
        <dbReference type="ARBA" id="ARBA00006873"/>
    </source>
</evidence>
<evidence type="ECO:0000256" key="10">
    <source>
        <dbReference type="ARBA" id="ARBA00023004"/>
    </source>
</evidence>
<evidence type="ECO:0000256" key="9">
    <source>
        <dbReference type="ARBA" id="ARBA00023002"/>
    </source>
</evidence>
<organism evidence="21 22">
    <name type="scientific">Sorghum bicolor</name>
    <name type="common">Sorghum</name>
    <name type="synonym">Sorghum vulgare</name>
    <dbReference type="NCBI Taxonomy" id="4558"/>
    <lineage>
        <taxon>Eukaryota</taxon>
        <taxon>Viridiplantae</taxon>
        <taxon>Streptophyta</taxon>
        <taxon>Embryophyta</taxon>
        <taxon>Tracheophyta</taxon>
        <taxon>Spermatophyta</taxon>
        <taxon>Magnoliopsida</taxon>
        <taxon>Liliopsida</taxon>
        <taxon>Poales</taxon>
        <taxon>Poaceae</taxon>
        <taxon>PACMAD clade</taxon>
        <taxon>Panicoideae</taxon>
        <taxon>Andropogonodae</taxon>
        <taxon>Andropogoneae</taxon>
        <taxon>Sorghinae</taxon>
        <taxon>Sorghum</taxon>
    </lineage>
</organism>
<dbReference type="Pfam" id="PF00141">
    <property type="entry name" value="peroxidase"/>
    <property type="match status" value="1"/>
</dbReference>
<keyword evidence="6 19" id="KW-0349">Heme</keyword>
<feature type="site" description="Transition state stabilizer" evidence="17">
    <location>
        <position position="70"/>
    </location>
</feature>
<evidence type="ECO:0000256" key="19">
    <source>
        <dbReference type="RuleBase" id="RU362060"/>
    </source>
</evidence>
<evidence type="ECO:0000256" key="13">
    <source>
        <dbReference type="ARBA" id="ARBA00023324"/>
    </source>
</evidence>
<dbReference type="eggNOG" id="ENOG502QPX7">
    <property type="taxonomic scope" value="Eukaryota"/>
</dbReference>
<feature type="binding site" evidence="16">
    <location>
        <position position="82"/>
    </location>
    <ligand>
        <name>Ca(2+)</name>
        <dbReference type="ChEBI" id="CHEBI:29108"/>
        <label>1</label>
    </ligand>
</feature>
<keyword evidence="10 16" id="KW-0408">Iron</keyword>
<evidence type="ECO:0000256" key="15">
    <source>
        <dbReference type="PIRSR" id="PIRSR600823-2"/>
    </source>
</evidence>
<dbReference type="GO" id="GO:0140825">
    <property type="term" value="F:lactoperoxidase activity"/>
    <property type="evidence" value="ECO:0007669"/>
    <property type="project" value="UniProtKB-EC"/>
</dbReference>
<comment type="similarity">
    <text evidence="19">Belongs to the peroxidase family. Classical plant (class III) peroxidase subfamily.</text>
</comment>
<reference evidence="21 22" key="1">
    <citation type="journal article" date="2009" name="Nature">
        <title>The Sorghum bicolor genome and the diversification of grasses.</title>
        <authorList>
            <person name="Paterson A.H."/>
            <person name="Bowers J.E."/>
            <person name="Bruggmann R."/>
            <person name="Dubchak I."/>
            <person name="Grimwood J."/>
            <person name="Gundlach H."/>
            <person name="Haberer G."/>
            <person name="Hellsten U."/>
            <person name="Mitros T."/>
            <person name="Poliakov A."/>
            <person name="Schmutz J."/>
            <person name="Spannagl M."/>
            <person name="Tang H."/>
            <person name="Wang X."/>
            <person name="Wicker T."/>
            <person name="Bharti A.K."/>
            <person name="Chapman J."/>
            <person name="Feltus F.A."/>
            <person name="Gowik U."/>
            <person name="Grigoriev I.V."/>
            <person name="Lyons E."/>
            <person name="Maher C.A."/>
            <person name="Martis M."/>
            <person name="Narechania A."/>
            <person name="Otillar R.P."/>
            <person name="Penning B.W."/>
            <person name="Salamov A.A."/>
            <person name="Wang Y."/>
            <person name="Zhang L."/>
            <person name="Carpita N.C."/>
            <person name="Freeling M."/>
            <person name="Gingle A.R."/>
            <person name="Hash C.T."/>
            <person name="Keller B."/>
            <person name="Klein P."/>
            <person name="Kresovich S."/>
            <person name="McCann M.C."/>
            <person name="Ming R."/>
            <person name="Peterson D.G."/>
            <person name="Mehboob-ur-Rahman"/>
            <person name="Ware D."/>
            <person name="Westhoff P."/>
            <person name="Mayer K.F."/>
            <person name="Messing J."/>
            <person name="Rokhsar D.S."/>
        </authorList>
    </citation>
    <scope>NUCLEOTIDE SEQUENCE [LARGE SCALE GENOMIC DNA]</scope>
    <source>
        <strain evidence="22">cv. BTx623</strain>
    </source>
</reference>
<evidence type="ECO:0000256" key="18">
    <source>
        <dbReference type="PIRSR" id="PIRSR600823-5"/>
    </source>
</evidence>
<dbReference type="GO" id="GO:0042744">
    <property type="term" value="P:hydrogen peroxide catabolic process"/>
    <property type="evidence" value="ECO:0007669"/>
    <property type="project" value="UniProtKB-KW"/>
</dbReference>
<dbReference type="KEGG" id="sbi:8085726"/>
<keyword evidence="9 19" id="KW-0560">Oxidoreductase</keyword>
<dbReference type="InterPro" id="IPR019793">
    <property type="entry name" value="Peroxidases_heam-ligand_BS"/>
</dbReference>
<dbReference type="GO" id="GO:0006950">
    <property type="term" value="P:response to stress"/>
    <property type="evidence" value="ECO:0000318"/>
    <property type="project" value="GO_Central"/>
</dbReference>
<evidence type="ECO:0000256" key="16">
    <source>
        <dbReference type="PIRSR" id="PIRSR600823-3"/>
    </source>
</evidence>
<dbReference type="GO" id="GO:0004601">
    <property type="term" value="F:peroxidase activity"/>
    <property type="evidence" value="ECO:0000318"/>
    <property type="project" value="GO_Central"/>
</dbReference>
<evidence type="ECO:0000256" key="4">
    <source>
        <dbReference type="ARBA" id="ARBA00022525"/>
    </source>
</evidence>
<dbReference type="SUPFAM" id="SSF48113">
    <property type="entry name" value="Heme-dependent peroxidases"/>
    <property type="match status" value="1"/>
</dbReference>
<dbReference type="AlphaFoldDB" id="C5X0X1"/>
<keyword evidence="8 16" id="KW-0106">Calcium</keyword>
<dbReference type="InterPro" id="IPR000823">
    <property type="entry name" value="Peroxidase_pln"/>
</dbReference>
<evidence type="ECO:0000259" key="20">
    <source>
        <dbReference type="PROSITE" id="PS50873"/>
    </source>
</evidence>
<reference evidence="22" key="2">
    <citation type="journal article" date="2018" name="Plant J.">
        <title>The Sorghum bicolor reference genome: improved assembly, gene annotations, a transcriptome atlas, and signatures of genome organization.</title>
        <authorList>
            <person name="McCormick R.F."/>
            <person name="Truong S.K."/>
            <person name="Sreedasyam A."/>
            <person name="Jenkins J."/>
            <person name="Shu S."/>
            <person name="Sims D."/>
            <person name="Kennedy M."/>
            <person name="Amirebrahimi M."/>
            <person name="Weers B.D."/>
            <person name="McKinley B."/>
            <person name="Mattison A."/>
            <person name="Morishige D.T."/>
            <person name="Grimwood J."/>
            <person name="Schmutz J."/>
            <person name="Mullet J.E."/>
        </authorList>
    </citation>
    <scope>NUCLEOTIDE SEQUENCE [LARGE SCALE GENOMIC DNA]</scope>
    <source>
        <strain evidence="22">cv. BTx623</strain>
    </source>
</reference>
<accession>C5X0X1</accession>
<evidence type="ECO:0000256" key="11">
    <source>
        <dbReference type="ARBA" id="ARBA00023157"/>
    </source>
</evidence>
<evidence type="ECO:0000313" key="21">
    <source>
        <dbReference type="EMBL" id="EER92966.1"/>
    </source>
</evidence>
<feature type="binding site" evidence="16">
    <location>
        <position position="256"/>
    </location>
    <ligand>
        <name>Ca(2+)</name>
        <dbReference type="ChEBI" id="CHEBI:29108"/>
        <label>2</label>
    </ligand>
</feature>
<feature type="chain" id="PRO_5005125302" description="Peroxidase" evidence="19">
    <location>
        <begin position="27"/>
        <end position="333"/>
    </location>
</feature>
<comment type="catalytic activity">
    <reaction evidence="1 19">
        <text>2 a phenolic donor + H2O2 = 2 a phenolic radical donor + 2 H2O</text>
        <dbReference type="Rhea" id="RHEA:56136"/>
        <dbReference type="ChEBI" id="CHEBI:15377"/>
        <dbReference type="ChEBI" id="CHEBI:16240"/>
        <dbReference type="ChEBI" id="CHEBI:139520"/>
        <dbReference type="ChEBI" id="CHEBI:139521"/>
        <dbReference type="EC" id="1.11.1.7"/>
    </reaction>
</comment>
<dbReference type="GO" id="GO:0020037">
    <property type="term" value="F:heme binding"/>
    <property type="evidence" value="ECO:0007669"/>
    <property type="project" value="UniProtKB-UniRule"/>
</dbReference>
<dbReference type="STRING" id="4558.C5X0X1"/>
<feature type="binding site" evidence="16">
    <location>
        <position position="78"/>
    </location>
    <ligand>
        <name>Ca(2+)</name>
        <dbReference type="ChEBI" id="CHEBI:29108"/>
        <label>1</label>
    </ligand>
</feature>
<feature type="binding site" evidence="16">
    <location>
        <position position="201"/>
    </location>
    <ligand>
        <name>Ca(2+)</name>
        <dbReference type="ChEBI" id="CHEBI:29108"/>
        <label>2</label>
    </ligand>
</feature>
<feature type="binding site" evidence="16">
    <location>
        <position position="80"/>
    </location>
    <ligand>
        <name>Ca(2+)</name>
        <dbReference type="ChEBI" id="CHEBI:29108"/>
        <label>1</label>
    </ligand>
</feature>
<comment type="cofactor">
    <cofactor evidence="16 19">
        <name>heme b</name>
        <dbReference type="ChEBI" id="CHEBI:60344"/>
    </cofactor>
    <text evidence="16 19">Binds 1 heme b (iron(II)-protoporphyrin IX) group per subunit.</text>
</comment>
<dbReference type="PANTHER" id="PTHR31517:SF84">
    <property type="entry name" value="PEROXIDASE"/>
    <property type="match status" value="1"/>
</dbReference>
<keyword evidence="5 19" id="KW-0575">Peroxidase</keyword>
<name>C5X0X1_SORBI</name>
<dbReference type="EMBL" id="CM000760">
    <property type="protein sequence ID" value="EER92966.1"/>
    <property type="molecule type" value="Genomic_DNA"/>
</dbReference>
<keyword evidence="11 18" id="KW-1015">Disulfide bond</keyword>
<dbReference type="Gene3D" id="1.10.420.10">
    <property type="entry name" value="Peroxidase, domain 2"/>
    <property type="match status" value="1"/>
</dbReference>
<evidence type="ECO:0000256" key="2">
    <source>
        <dbReference type="ARBA" id="ARBA00004613"/>
    </source>
</evidence>
<dbReference type="Proteomes" id="UP000000768">
    <property type="component" value="Chromosome 1"/>
</dbReference>
<dbReference type="PRINTS" id="PR00461">
    <property type="entry name" value="PLPEROXIDASE"/>
</dbReference>
<evidence type="ECO:0000256" key="7">
    <source>
        <dbReference type="ARBA" id="ARBA00022723"/>
    </source>
</evidence>
<dbReference type="InterPro" id="IPR010255">
    <property type="entry name" value="Haem_peroxidase_sf"/>
</dbReference>
<dbReference type="GO" id="GO:0006979">
    <property type="term" value="P:response to oxidative stress"/>
    <property type="evidence" value="ECO:0007669"/>
    <property type="project" value="UniProtKB-UniRule"/>
</dbReference>
<feature type="disulfide bond" evidence="18">
    <location>
        <begin position="76"/>
        <end position="81"/>
    </location>
</feature>
<evidence type="ECO:0000313" key="22">
    <source>
        <dbReference type="Proteomes" id="UP000000768"/>
    </source>
</evidence>
<proteinExistence type="inferred from homology"/>
<keyword evidence="4 19" id="KW-0964">Secreted</keyword>
<dbReference type="InterPro" id="IPR019794">
    <property type="entry name" value="Peroxidases_AS"/>
</dbReference>
<feature type="binding site" evidence="16">
    <location>
        <position position="84"/>
    </location>
    <ligand>
        <name>Ca(2+)</name>
        <dbReference type="ChEBI" id="CHEBI:29108"/>
        <label>1</label>
    </ligand>
</feature>
<dbReference type="CDD" id="cd00693">
    <property type="entry name" value="secretory_peroxidase"/>
    <property type="match status" value="1"/>
</dbReference>
<feature type="binding site" evidence="16">
    <location>
        <position position="253"/>
    </location>
    <ligand>
        <name>Ca(2+)</name>
        <dbReference type="ChEBI" id="CHEBI:29108"/>
        <label>2</label>
    </ligand>
</feature>
<evidence type="ECO:0000256" key="12">
    <source>
        <dbReference type="ARBA" id="ARBA00023180"/>
    </source>
</evidence>
<comment type="similarity">
    <text evidence="3">Belongs to the peroxidase family. Ascorbate peroxidase subfamily.</text>
</comment>
<feature type="binding site" evidence="16">
    <location>
        <position position="261"/>
    </location>
    <ligand>
        <name>Ca(2+)</name>
        <dbReference type="ChEBI" id="CHEBI:29108"/>
        <label>2</label>
    </ligand>
</feature>
<dbReference type="FunFam" id="1.10.420.10:FF:000006">
    <property type="entry name" value="Peroxidase"/>
    <property type="match status" value="1"/>
</dbReference>
<dbReference type="PROSITE" id="PS50873">
    <property type="entry name" value="PEROXIDASE_4"/>
    <property type="match status" value="1"/>
</dbReference>
<dbReference type="GO" id="GO:0005576">
    <property type="term" value="C:extracellular region"/>
    <property type="evidence" value="ECO:0007669"/>
    <property type="project" value="UniProtKB-SubCell"/>
</dbReference>
<dbReference type="GO" id="GO:0009505">
    <property type="term" value="C:plant-type cell wall"/>
    <property type="evidence" value="ECO:0000318"/>
    <property type="project" value="GO_Central"/>
</dbReference>
<keyword evidence="12" id="KW-0325">Glycoprotein</keyword>
<dbReference type="EC" id="1.11.1.7" evidence="19"/>
<dbReference type="PANTHER" id="PTHR31517">
    <property type="match status" value="1"/>
</dbReference>
<feature type="signal peptide" evidence="19">
    <location>
        <begin position="1"/>
        <end position="26"/>
    </location>
</feature>
<comment type="cofactor">
    <cofactor evidence="16 19">
        <name>Ca(2+)</name>
        <dbReference type="ChEBI" id="CHEBI:29108"/>
    </cofactor>
    <text evidence="16 19">Binds 2 calcium ions per subunit.</text>
</comment>
<feature type="binding site" evidence="15">
    <location>
        <position position="170"/>
    </location>
    <ligand>
        <name>substrate</name>
    </ligand>
</feature>
<dbReference type="FunFam" id="1.10.520.10:FF:000001">
    <property type="entry name" value="Peroxidase"/>
    <property type="match status" value="1"/>
</dbReference>
<evidence type="ECO:0000256" key="1">
    <source>
        <dbReference type="ARBA" id="ARBA00000189"/>
    </source>
</evidence>
<keyword evidence="13 19" id="KW-0376">Hydrogen peroxide</keyword>
<feature type="disulfide bond" evidence="18">
    <location>
        <begin position="128"/>
        <end position="329"/>
    </location>
</feature>
<feature type="binding site" description="axial binding residue" evidence="16">
    <location>
        <position position="200"/>
    </location>
    <ligand>
        <name>heme b</name>
        <dbReference type="ChEBI" id="CHEBI:60344"/>
    </ligand>
    <ligandPart>
        <name>Fe</name>
        <dbReference type="ChEBI" id="CHEBI:18248"/>
    </ligandPart>
</feature>
<dbReference type="PROSITE" id="PS00436">
    <property type="entry name" value="PEROXIDASE_2"/>
    <property type="match status" value="1"/>
</dbReference>
<keyword evidence="22" id="KW-1185">Reference proteome</keyword>
<dbReference type="HOGENOM" id="CLU_010543_0_3_1"/>
<dbReference type="InParanoid" id="C5X0X1"/>
<gene>
    <name evidence="21" type="ORF">SORBI_3001G528100</name>
</gene>
<evidence type="ECO:0000256" key="17">
    <source>
        <dbReference type="PIRSR" id="PIRSR600823-4"/>
    </source>
</evidence>
<evidence type="ECO:0000256" key="8">
    <source>
        <dbReference type="ARBA" id="ARBA00022837"/>
    </source>
</evidence>
<keyword evidence="19" id="KW-0732">Signal</keyword>
<feature type="binding site" evidence="16">
    <location>
        <position position="96"/>
    </location>
    <ligand>
        <name>Ca(2+)</name>
        <dbReference type="ChEBI" id="CHEBI:29108"/>
        <label>1</label>
    </ligand>
</feature>
<dbReference type="Gene3D" id="1.10.520.10">
    <property type="match status" value="1"/>
</dbReference>
<feature type="disulfide bond" evidence="18">
    <location>
        <begin position="43"/>
        <end position="122"/>
    </location>
</feature>